<dbReference type="Pfam" id="PF00048">
    <property type="entry name" value="IL8"/>
    <property type="match status" value="1"/>
</dbReference>
<evidence type="ECO:0000256" key="5">
    <source>
        <dbReference type="ARBA" id="ARBA00054901"/>
    </source>
</evidence>
<proteinExistence type="inferred from homology"/>
<dbReference type="AlphaFoldDB" id="A0A3B3T468"/>
<organism evidence="7 8">
    <name type="scientific">Paramormyrops kingsleyae</name>
    <dbReference type="NCBI Taxonomy" id="1676925"/>
    <lineage>
        <taxon>Eukaryota</taxon>
        <taxon>Metazoa</taxon>
        <taxon>Chordata</taxon>
        <taxon>Craniata</taxon>
        <taxon>Vertebrata</taxon>
        <taxon>Euteleostomi</taxon>
        <taxon>Actinopterygii</taxon>
        <taxon>Neopterygii</taxon>
        <taxon>Teleostei</taxon>
        <taxon>Osteoglossocephala</taxon>
        <taxon>Osteoglossomorpha</taxon>
        <taxon>Osteoglossiformes</taxon>
        <taxon>Mormyridae</taxon>
        <taxon>Paramormyrops</taxon>
    </lineage>
</organism>
<dbReference type="GO" id="GO:0006952">
    <property type="term" value="P:defense response"/>
    <property type="evidence" value="ECO:0007669"/>
    <property type="project" value="InterPro"/>
</dbReference>
<keyword evidence="3" id="KW-0202">Cytokine</keyword>
<comment type="subcellular location">
    <subcellularLocation>
        <location evidence="1">Secreted</location>
    </subcellularLocation>
</comment>
<dbReference type="PANTHER" id="PTHR12015:SF195">
    <property type="entry name" value="CHEMOKINE INTERLEUKIN-8-LIKE DOMAIN-CONTAINING PROTEIN"/>
    <property type="match status" value="1"/>
</dbReference>
<accession>A0A3B3T468</accession>
<dbReference type="SUPFAM" id="SSF54117">
    <property type="entry name" value="Interleukin 8-like chemokines"/>
    <property type="match status" value="1"/>
</dbReference>
<dbReference type="GO" id="GO:0005615">
    <property type="term" value="C:extracellular space"/>
    <property type="evidence" value="ECO:0007669"/>
    <property type="project" value="UniProtKB-KW"/>
</dbReference>
<protein>
    <recommendedName>
        <fullName evidence="6">Chemokine interleukin-8-like domain-containing protein</fullName>
    </recommendedName>
</protein>
<dbReference type="Proteomes" id="UP000261540">
    <property type="component" value="Unplaced"/>
</dbReference>
<dbReference type="Ensembl" id="ENSPKIT00000018622.1">
    <property type="protein sequence ID" value="ENSPKIP00000037649.1"/>
    <property type="gene ID" value="ENSPKIG00000015743.1"/>
</dbReference>
<dbReference type="GeneTree" id="ENSGT01020000231929"/>
<feature type="domain" description="Chemokine interleukin-8-like" evidence="6">
    <location>
        <begin position="28"/>
        <end position="89"/>
    </location>
</feature>
<comment type="function">
    <text evidence="5">Ligand for cxcr3.2. Chemotactic for macrophages.</text>
</comment>
<evidence type="ECO:0000256" key="2">
    <source>
        <dbReference type="ARBA" id="ARBA00010665"/>
    </source>
</evidence>
<dbReference type="STRING" id="1676925.ENSPKIP00000037649"/>
<dbReference type="PANTHER" id="PTHR12015">
    <property type="entry name" value="SMALL INDUCIBLE CYTOKINE A"/>
    <property type="match status" value="1"/>
</dbReference>
<dbReference type="PRINTS" id="PR00437">
    <property type="entry name" value="SMALLCYTKCXC"/>
</dbReference>
<dbReference type="Ensembl" id="ENSPKIT00000018627.1">
    <property type="protein sequence ID" value="ENSPKIP00000037654.1"/>
    <property type="gene ID" value="ENSPKIG00000015743.1"/>
</dbReference>
<dbReference type="InterPro" id="IPR033899">
    <property type="entry name" value="CXC_Chemokine_domain"/>
</dbReference>
<reference evidence="7" key="1">
    <citation type="submission" date="2025-05" db="UniProtKB">
        <authorList>
            <consortium name="Ensembl"/>
        </authorList>
    </citation>
    <scope>IDENTIFICATION</scope>
</reference>
<dbReference type="InterPro" id="IPR001089">
    <property type="entry name" value="Chemokine_CXC"/>
</dbReference>
<comment type="similarity">
    <text evidence="2">Belongs to the intercrine alpha (chemokine CxC) family.</text>
</comment>
<sequence length="96" mass="11121">MVYSFPCRRKVFTFTSVSETHSLGMGHIRDCMCQKYESRLIPAGKLRRVEIFPRGPHCFTSEVLATLVGGEKVCLNPRVPWVKRVIQKVLEKRKQK</sequence>
<dbReference type="GO" id="GO:0008009">
    <property type="term" value="F:chemokine activity"/>
    <property type="evidence" value="ECO:0007669"/>
    <property type="project" value="InterPro"/>
</dbReference>
<dbReference type="CDD" id="cd00273">
    <property type="entry name" value="Chemokine_CXC"/>
    <property type="match status" value="1"/>
</dbReference>
<dbReference type="InterPro" id="IPR001811">
    <property type="entry name" value="Chemokine_IL8-like_dom"/>
</dbReference>
<evidence type="ECO:0000313" key="8">
    <source>
        <dbReference type="Proteomes" id="UP000261540"/>
    </source>
</evidence>
<dbReference type="Gene3D" id="2.40.50.40">
    <property type="match status" value="1"/>
</dbReference>
<evidence type="ECO:0000256" key="4">
    <source>
        <dbReference type="ARBA" id="ARBA00022525"/>
    </source>
</evidence>
<evidence type="ECO:0000256" key="3">
    <source>
        <dbReference type="ARBA" id="ARBA00022514"/>
    </source>
</evidence>
<dbReference type="InterPro" id="IPR039809">
    <property type="entry name" value="Chemokine_b/g/d"/>
</dbReference>
<dbReference type="SMART" id="SM00199">
    <property type="entry name" value="SCY"/>
    <property type="match status" value="1"/>
</dbReference>
<dbReference type="FunFam" id="2.40.50.40:FF:000004">
    <property type="entry name" value="C-X-C motif chemokine"/>
    <property type="match status" value="1"/>
</dbReference>
<keyword evidence="4" id="KW-0964">Secreted</keyword>
<name>A0A3B3T468_9TELE</name>
<evidence type="ECO:0000313" key="7">
    <source>
        <dbReference type="Ensembl" id="ENSPKIP00000037649.1"/>
    </source>
</evidence>
<dbReference type="PRINTS" id="PR00436">
    <property type="entry name" value="INTERLEUKIN8"/>
</dbReference>
<dbReference type="InterPro" id="IPR036048">
    <property type="entry name" value="Interleukin_8-like_sf"/>
</dbReference>
<dbReference type="GO" id="GO:0006955">
    <property type="term" value="P:immune response"/>
    <property type="evidence" value="ECO:0007669"/>
    <property type="project" value="InterPro"/>
</dbReference>
<evidence type="ECO:0000259" key="6">
    <source>
        <dbReference type="SMART" id="SM00199"/>
    </source>
</evidence>
<evidence type="ECO:0000256" key="1">
    <source>
        <dbReference type="ARBA" id="ARBA00004613"/>
    </source>
</evidence>
<dbReference type="GO" id="GO:0042056">
    <property type="term" value="F:chemoattractant activity"/>
    <property type="evidence" value="ECO:0007669"/>
    <property type="project" value="UniProtKB-ARBA"/>
</dbReference>
<keyword evidence="8" id="KW-1185">Reference proteome</keyword>